<accession>A0A6P1DHR9</accession>
<evidence type="ECO:0000259" key="2">
    <source>
        <dbReference type="Pfam" id="PF01408"/>
    </source>
</evidence>
<gene>
    <name evidence="3" type="ORF">GV789_26440</name>
    <name evidence="4" type="ORF">GV794_21670</name>
</gene>
<proteinExistence type="predicted"/>
<dbReference type="GO" id="GO:0000166">
    <property type="term" value="F:nucleotide binding"/>
    <property type="evidence" value="ECO:0007669"/>
    <property type="project" value="InterPro"/>
</dbReference>
<comment type="caution">
    <text evidence="3">The sequence shown here is derived from an EMBL/GenBank/DDBJ whole genome shotgun (WGS) entry which is preliminary data.</text>
</comment>
<organism evidence="3 5">
    <name type="scientific">Nocardia cyriacigeorgica</name>
    <dbReference type="NCBI Taxonomy" id="135487"/>
    <lineage>
        <taxon>Bacteria</taxon>
        <taxon>Bacillati</taxon>
        <taxon>Actinomycetota</taxon>
        <taxon>Actinomycetes</taxon>
        <taxon>Mycobacteriales</taxon>
        <taxon>Nocardiaceae</taxon>
        <taxon>Nocardia</taxon>
    </lineage>
</organism>
<dbReference type="EMBL" id="JAAGUZ010000111">
    <property type="protein sequence ID" value="NEW47942.1"/>
    <property type="molecule type" value="Genomic_DNA"/>
</dbReference>
<dbReference type="AlphaFoldDB" id="A0A6P1DHR9"/>
<keyword evidence="1" id="KW-0560">Oxidoreductase</keyword>
<evidence type="ECO:0000313" key="6">
    <source>
        <dbReference type="Proteomes" id="UP000470876"/>
    </source>
</evidence>
<evidence type="ECO:0000313" key="3">
    <source>
        <dbReference type="EMBL" id="NEW47942.1"/>
    </source>
</evidence>
<dbReference type="Proteomes" id="UP000470876">
    <property type="component" value="Unassembled WGS sequence"/>
</dbReference>
<reference evidence="5 6" key="1">
    <citation type="submission" date="2020-01" db="EMBL/GenBank/DDBJ databases">
        <title>Genetics and antimicrobial susceptibilities of Nocardia species isolated from the soil; a comparison with species isolated from humans.</title>
        <authorList>
            <person name="Carrasco G."/>
            <person name="Monzon S."/>
            <person name="Sansegundo M."/>
            <person name="Garcia E."/>
            <person name="Garrido N."/>
            <person name="Medina M.J."/>
            <person name="Villalon P."/>
            <person name="Ramirez-Arocha A.C."/>
            <person name="Jimenez P."/>
            <person name="Cuesta I."/>
            <person name="Valdezate S."/>
        </authorList>
    </citation>
    <scope>NUCLEOTIDE SEQUENCE [LARGE SCALE GENOMIC DNA]</scope>
    <source>
        <strain evidence="3 5">CNM20110639</strain>
        <strain evidence="4 6">CNM20110649</strain>
    </source>
</reference>
<dbReference type="RefSeq" id="WP_163821769.1">
    <property type="nucleotide sequence ID" value="NZ_JAAGUX010000049.1"/>
</dbReference>
<dbReference type="PANTHER" id="PTHR43818:SF11">
    <property type="entry name" value="BCDNA.GH03377"/>
    <property type="match status" value="1"/>
</dbReference>
<dbReference type="EMBL" id="JAAGUX010000049">
    <property type="protein sequence ID" value="NEW58238.1"/>
    <property type="molecule type" value="Genomic_DNA"/>
</dbReference>
<dbReference type="SUPFAM" id="SSF51735">
    <property type="entry name" value="NAD(P)-binding Rossmann-fold domains"/>
    <property type="match status" value="1"/>
</dbReference>
<evidence type="ECO:0000313" key="5">
    <source>
        <dbReference type="Proteomes" id="UP000468928"/>
    </source>
</evidence>
<dbReference type="Pfam" id="PF01408">
    <property type="entry name" value="GFO_IDH_MocA"/>
    <property type="match status" value="1"/>
</dbReference>
<evidence type="ECO:0000256" key="1">
    <source>
        <dbReference type="ARBA" id="ARBA00023002"/>
    </source>
</evidence>
<feature type="domain" description="Gfo/Idh/MocA-like oxidoreductase N-terminal" evidence="2">
    <location>
        <begin position="1"/>
        <end position="116"/>
    </location>
</feature>
<name>A0A6P1DHR9_9NOCA</name>
<protein>
    <submittedName>
        <fullName evidence="3">Gfo/Idh/MocA family oxidoreductase</fullName>
    </submittedName>
</protein>
<dbReference type="InterPro" id="IPR050463">
    <property type="entry name" value="Gfo/Idh/MocA_oxidrdct_glycsds"/>
</dbReference>
<dbReference type="Proteomes" id="UP000468928">
    <property type="component" value="Unassembled WGS sequence"/>
</dbReference>
<dbReference type="PANTHER" id="PTHR43818">
    <property type="entry name" value="BCDNA.GH03377"/>
    <property type="match status" value="1"/>
</dbReference>
<dbReference type="InterPro" id="IPR000683">
    <property type="entry name" value="Gfo/Idh/MocA-like_OxRdtase_N"/>
</dbReference>
<dbReference type="GO" id="GO:0016491">
    <property type="term" value="F:oxidoreductase activity"/>
    <property type="evidence" value="ECO:0007669"/>
    <property type="project" value="UniProtKB-KW"/>
</dbReference>
<dbReference type="InterPro" id="IPR036291">
    <property type="entry name" value="NAD(P)-bd_dom_sf"/>
</dbReference>
<sequence length="323" mass="34438">MKIALLGTGFGQAHAAVYAARDDVEVTIFGRDPDKTAAVADRFGFASSTDIDAAFDDISIDLVDICLPIPLHADHVLRALAADKHALVELPLAADLADAQRVVDAAAHSDRHVFVDMFERFIPADRALVEAVGTGTYGRLEQLSMWNLTAHLWPGVSLGLMTLPVEAMHSDMDIITRTLGLPRSIEVTTLARDADSASIEATLHFDGAIARDSVSSLMPMSWGARGGYTATFTDGVLESTSTMGFDGKPTATVTAYTADGAHHLNLPPADQYTAMIDHVLAVLRGDADNHIAPDSTMDALKLTLDIDHMVTAPLDVNPITLGQ</sequence>
<evidence type="ECO:0000313" key="4">
    <source>
        <dbReference type="EMBL" id="NEW58238.1"/>
    </source>
</evidence>
<dbReference type="Gene3D" id="3.40.50.720">
    <property type="entry name" value="NAD(P)-binding Rossmann-like Domain"/>
    <property type="match status" value="1"/>
</dbReference>
<dbReference type="Gene3D" id="3.30.360.10">
    <property type="entry name" value="Dihydrodipicolinate Reductase, domain 2"/>
    <property type="match status" value="1"/>
</dbReference>
<keyword evidence="6" id="KW-1185">Reference proteome</keyword>